<organism evidence="2">
    <name type="scientific">Menopon gallinae</name>
    <name type="common">poultry shaft louse</name>
    <dbReference type="NCBI Taxonomy" id="328185"/>
    <lineage>
        <taxon>Eukaryota</taxon>
        <taxon>Metazoa</taxon>
        <taxon>Ecdysozoa</taxon>
        <taxon>Arthropoda</taxon>
        <taxon>Hexapoda</taxon>
        <taxon>Insecta</taxon>
        <taxon>Pterygota</taxon>
        <taxon>Neoptera</taxon>
        <taxon>Paraneoptera</taxon>
        <taxon>Psocodea</taxon>
        <taxon>Troctomorpha</taxon>
        <taxon>Phthiraptera</taxon>
        <taxon>Amblycera</taxon>
        <taxon>Menoponidae</taxon>
        <taxon>Menopon</taxon>
    </lineage>
</organism>
<dbReference type="AlphaFoldDB" id="A0AAW2IBY5"/>
<name>A0AAW2IBY5_9NEOP</name>
<evidence type="ECO:0000256" key="1">
    <source>
        <dbReference type="SAM" id="MobiDB-lite"/>
    </source>
</evidence>
<evidence type="ECO:0000313" key="2">
    <source>
        <dbReference type="EMBL" id="KAL0279694.1"/>
    </source>
</evidence>
<reference evidence="2" key="1">
    <citation type="journal article" date="2024" name="Gigascience">
        <title>Chromosome-level genome of the poultry shaft louse Menopon gallinae provides insight into the host-switching and adaptive evolution of parasitic lice.</title>
        <authorList>
            <person name="Xu Y."/>
            <person name="Ma L."/>
            <person name="Liu S."/>
            <person name="Liang Y."/>
            <person name="Liu Q."/>
            <person name="He Z."/>
            <person name="Tian L."/>
            <person name="Duan Y."/>
            <person name="Cai W."/>
            <person name="Li H."/>
            <person name="Song F."/>
        </authorList>
    </citation>
    <scope>NUCLEOTIDE SEQUENCE</scope>
    <source>
        <strain evidence="2">Cailab_2023a</strain>
    </source>
</reference>
<gene>
    <name evidence="2" type="ORF">PYX00_001194</name>
</gene>
<comment type="caution">
    <text evidence="2">The sequence shown here is derived from an EMBL/GenBank/DDBJ whole genome shotgun (WGS) entry which is preliminary data.</text>
</comment>
<accession>A0AAW2IBY5</accession>
<proteinExistence type="predicted"/>
<feature type="compositionally biased region" description="Basic residues" evidence="1">
    <location>
        <begin position="102"/>
        <end position="113"/>
    </location>
</feature>
<sequence length="161" mass="18236">MLALPLPEVQRLSAGAGSTPFLLHQARRRLLQGRLCEKFRRKMLQMLPRHIGLRLGEEGAGTRLPLGLLRLRLVQEAAEHRRGIRPPRRPRSLQNSLPRDFGRRKHVFRRGRGLGRIPQKQGETGADDVHRRTTASSSSQFPAGFESGRTRFRKDSANHGS</sequence>
<feature type="compositionally biased region" description="Basic residues" evidence="1">
    <location>
        <begin position="82"/>
        <end position="91"/>
    </location>
</feature>
<dbReference type="EMBL" id="JARGDH010000001">
    <property type="protein sequence ID" value="KAL0279694.1"/>
    <property type="molecule type" value="Genomic_DNA"/>
</dbReference>
<protein>
    <submittedName>
        <fullName evidence="2">Uncharacterized protein</fullName>
    </submittedName>
</protein>
<feature type="region of interest" description="Disordered" evidence="1">
    <location>
        <begin position="79"/>
        <end position="161"/>
    </location>
</feature>